<dbReference type="Gene3D" id="3.40.50.720">
    <property type="entry name" value="NAD(P)-binding Rossmann-like Domain"/>
    <property type="match status" value="1"/>
</dbReference>
<keyword evidence="7" id="KW-0573">Peptidoglycan synthesis</keyword>
<gene>
    <name evidence="7 9" type="primary">murD</name>
    <name evidence="9" type="ORF">GCM10011489_04220</name>
</gene>
<dbReference type="EMBL" id="BMGC01000002">
    <property type="protein sequence ID" value="GGB19274.1"/>
    <property type="molecule type" value="Genomic_DNA"/>
</dbReference>
<dbReference type="SUPFAM" id="SSF51984">
    <property type="entry name" value="MurCD N-terminal domain"/>
    <property type="match status" value="1"/>
</dbReference>
<keyword evidence="7" id="KW-0133">Cell shape</keyword>
<organism evidence="9 10">
    <name type="scientific">Gordonia jinhuaensis</name>
    <dbReference type="NCBI Taxonomy" id="1517702"/>
    <lineage>
        <taxon>Bacteria</taxon>
        <taxon>Bacillati</taxon>
        <taxon>Actinomycetota</taxon>
        <taxon>Actinomycetes</taxon>
        <taxon>Mycobacteriales</taxon>
        <taxon>Gordoniaceae</taxon>
        <taxon>Gordonia</taxon>
    </lineage>
</organism>
<keyword evidence="3 7" id="KW-0963">Cytoplasm</keyword>
<evidence type="ECO:0000259" key="8">
    <source>
        <dbReference type="Pfam" id="PF08245"/>
    </source>
</evidence>
<dbReference type="InterPro" id="IPR013221">
    <property type="entry name" value="Mur_ligase_cen"/>
</dbReference>
<comment type="caution">
    <text evidence="9">The sequence shown here is derived from an EMBL/GenBank/DDBJ whole genome shotgun (WGS) entry which is preliminary data.</text>
</comment>
<evidence type="ECO:0000256" key="2">
    <source>
        <dbReference type="ARBA" id="ARBA00004752"/>
    </source>
</evidence>
<dbReference type="AlphaFoldDB" id="A0A916SXZ1"/>
<dbReference type="GO" id="GO:0071555">
    <property type="term" value="P:cell wall organization"/>
    <property type="evidence" value="ECO:0007669"/>
    <property type="project" value="UniProtKB-KW"/>
</dbReference>
<dbReference type="InterPro" id="IPR005762">
    <property type="entry name" value="MurD"/>
</dbReference>
<dbReference type="GO" id="GO:0008360">
    <property type="term" value="P:regulation of cell shape"/>
    <property type="evidence" value="ECO:0007669"/>
    <property type="project" value="UniProtKB-KW"/>
</dbReference>
<dbReference type="HAMAP" id="MF_00639">
    <property type="entry name" value="MurD"/>
    <property type="match status" value="1"/>
</dbReference>
<feature type="binding site" evidence="7">
    <location>
        <begin position="149"/>
        <end position="155"/>
    </location>
    <ligand>
        <name>ATP</name>
        <dbReference type="ChEBI" id="CHEBI:30616"/>
    </ligand>
</feature>
<dbReference type="GO" id="GO:0051301">
    <property type="term" value="P:cell division"/>
    <property type="evidence" value="ECO:0007669"/>
    <property type="project" value="UniProtKB-KW"/>
</dbReference>
<dbReference type="InterPro" id="IPR036565">
    <property type="entry name" value="Mur-like_cat_sf"/>
</dbReference>
<keyword evidence="7" id="KW-0961">Cell wall biogenesis/degradation</keyword>
<comment type="pathway">
    <text evidence="2 7">Cell wall biogenesis; peptidoglycan biosynthesis.</text>
</comment>
<reference evidence="9" key="1">
    <citation type="journal article" date="2014" name="Int. J. Syst. Evol. Microbiol.">
        <title>Complete genome sequence of Corynebacterium casei LMG S-19264T (=DSM 44701T), isolated from a smear-ripened cheese.</title>
        <authorList>
            <consortium name="US DOE Joint Genome Institute (JGI-PGF)"/>
            <person name="Walter F."/>
            <person name="Albersmeier A."/>
            <person name="Kalinowski J."/>
            <person name="Ruckert C."/>
        </authorList>
    </citation>
    <scope>NUCLEOTIDE SEQUENCE</scope>
    <source>
        <strain evidence="9">CGMCC 1.12827</strain>
    </source>
</reference>
<dbReference type="SUPFAM" id="SSF53244">
    <property type="entry name" value="MurD-like peptide ligases, peptide-binding domain"/>
    <property type="match status" value="2"/>
</dbReference>
<dbReference type="GO" id="GO:0008764">
    <property type="term" value="F:UDP-N-acetylmuramoylalanine-D-glutamate ligase activity"/>
    <property type="evidence" value="ECO:0007669"/>
    <property type="project" value="UniProtKB-UniRule"/>
</dbReference>
<dbReference type="Proteomes" id="UP000621454">
    <property type="component" value="Unassembled WGS sequence"/>
</dbReference>
<evidence type="ECO:0000256" key="1">
    <source>
        <dbReference type="ARBA" id="ARBA00004496"/>
    </source>
</evidence>
<keyword evidence="7" id="KW-0132">Cell division</keyword>
<dbReference type="RefSeq" id="WP_188584925.1">
    <property type="nucleotide sequence ID" value="NZ_BMGC01000002.1"/>
</dbReference>
<comment type="function">
    <text evidence="7">Cell wall formation. Catalyzes the addition of glutamate to the nucleotide precursor UDP-N-acetylmuramoyl-L-alanine (UMA).</text>
</comment>
<comment type="catalytic activity">
    <reaction evidence="7">
        <text>UDP-N-acetyl-alpha-D-muramoyl-L-alanine + D-glutamate + ATP = UDP-N-acetyl-alpha-D-muramoyl-L-alanyl-D-glutamate + ADP + phosphate + H(+)</text>
        <dbReference type="Rhea" id="RHEA:16429"/>
        <dbReference type="ChEBI" id="CHEBI:15378"/>
        <dbReference type="ChEBI" id="CHEBI:29986"/>
        <dbReference type="ChEBI" id="CHEBI:30616"/>
        <dbReference type="ChEBI" id="CHEBI:43474"/>
        <dbReference type="ChEBI" id="CHEBI:83898"/>
        <dbReference type="ChEBI" id="CHEBI:83900"/>
        <dbReference type="ChEBI" id="CHEBI:456216"/>
        <dbReference type="EC" id="6.3.2.9"/>
    </reaction>
</comment>
<comment type="subcellular location">
    <subcellularLocation>
        <location evidence="1 7">Cytoplasm</location>
    </subcellularLocation>
</comment>
<dbReference type="InterPro" id="IPR036615">
    <property type="entry name" value="Mur_ligase_C_dom_sf"/>
</dbReference>
<evidence type="ECO:0000256" key="7">
    <source>
        <dbReference type="HAMAP-Rule" id="MF_00639"/>
    </source>
</evidence>
<evidence type="ECO:0000256" key="4">
    <source>
        <dbReference type="ARBA" id="ARBA00022598"/>
    </source>
</evidence>
<dbReference type="Pfam" id="PF21799">
    <property type="entry name" value="MurD-like_N"/>
    <property type="match status" value="1"/>
</dbReference>
<keyword evidence="10" id="KW-1185">Reference proteome</keyword>
<dbReference type="NCBIfam" id="TIGR01087">
    <property type="entry name" value="murD"/>
    <property type="match status" value="1"/>
</dbReference>
<name>A0A916SXZ1_9ACTN</name>
<evidence type="ECO:0000313" key="9">
    <source>
        <dbReference type="EMBL" id="GGB19274.1"/>
    </source>
</evidence>
<dbReference type="PANTHER" id="PTHR43692:SF1">
    <property type="entry name" value="UDP-N-ACETYLMURAMOYLALANINE--D-GLUTAMATE LIGASE"/>
    <property type="match status" value="1"/>
</dbReference>
<evidence type="ECO:0000256" key="5">
    <source>
        <dbReference type="ARBA" id="ARBA00022741"/>
    </source>
</evidence>
<keyword evidence="7" id="KW-0131">Cell cycle</keyword>
<protein>
    <recommendedName>
        <fullName evidence="7">UDP-N-acetylmuramoylalanine--D-glutamate ligase</fullName>
        <ecNumber evidence="7">6.3.2.9</ecNumber>
    </recommendedName>
    <alternativeName>
        <fullName evidence="7">D-glutamic acid-adding enzyme</fullName>
    </alternativeName>
    <alternativeName>
        <fullName evidence="7">UDP-N-acetylmuramoyl-L-alanyl-D-glutamate synthetase</fullName>
    </alternativeName>
</protein>
<keyword evidence="6 7" id="KW-0067">ATP-binding</keyword>
<accession>A0A916SXZ1</accession>
<dbReference type="Gene3D" id="3.90.190.20">
    <property type="entry name" value="Mur ligase, C-terminal domain"/>
    <property type="match status" value="1"/>
</dbReference>
<dbReference type="EC" id="6.3.2.9" evidence="7"/>
<keyword evidence="4 7" id="KW-0436">Ligase</keyword>
<dbReference type="SUPFAM" id="SSF53623">
    <property type="entry name" value="MurD-like peptide ligases, catalytic domain"/>
    <property type="match status" value="1"/>
</dbReference>
<dbReference type="Pfam" id="PF08245">
    <property type="entry name" value="Mur_ligase_M"/>
    <property type="match status" value="1"/>
</dbReference>
<sequence>MTDPRPDDLADPDTTALTGAALTDEALTSGALAASRTVVFGGGVAGLSAARFFRDIGGHVRVVEDREATARAVAEQGIATLGTAELSATADWTSGVDLVITSPGLRPTHPLLRAAAQAGVPVWGEVELAWRIDRAGVLGPPRTWLVITGTNGKTTTTSMTEAIMSQVAETVACGNIGLPPLDALRREPRVEVLAVEASSFQLYWAPSVRPAAGVVLNIAEDHLDWHQTMAGYTAAKARALTGDVAIIGADDEAAAALAAASPAPTVVRLCSDRPRDGEIGVIDGVIVDRAFDDGGEPVPLVATEKIRPAGPPGLHDALAAAALARAAGASASAVEAGLAGFHPGAHRGQVVAVVDGVSFLDDSKATNPHAALASILAHPRSVLVAGGQLKGAAVDELIVSTRDRVAAAVVLGVDRQEILDALARHAPEVPTVTVFTGDDGRVIVSSAQDHPSATDAAAVTRVSIDVATPPESSPDAVMAAAVTAADRLARLDGENPVVLLAPAAASLDMFSGYGHRGDSFARAAAALHERRS</sequence>
<reference evidence="9" key="2">
    <citation type="submission" date="2020-09" db="EMBL/GenBank/DDBJ databases">
        <authorList>
            <person name="Sun Q."/>
            <person name="Zhou Y."/>
        </authorList>
    </citation>
    <scope>NUCLEOTIDE SEQUENCE</scope>
    <source>
        <strain evidence="9">CGMCC 1.12827</strain>
    </source>
</reference>
<proteinExistence type="inferred from homology"/>
<dbReference type="GO" id="GO:0009252">
    <property type="term" value="P:peptidoglycan biosynthetic process"/>
    <property type="evidence" value="ECO:0007669"/>
    <property type="project" value="UniProtKB-UniRule"/>
</dbReference>
<dbReference type="GO" id="GO:0005524">
    <property type="term" value="F:ATP binding"/>
    <property type="evidence" value="ECO:0007669"/>
    <property type="project" value="UniProtKB-UniRule"/>
</dbReference>
<evidence type="ECO:0000256" key="3">
    <source>
        <dbReference type="ARBA" id="ARBA00022490"/>
    </source>
</evidence>
<evidence type="ECO:0000256" key="6">
    <source>
        <dbReference type="ARBA" id="ARBA00022840"/>
    </source>
</evidence>
<dbReference type="GO" id="GO:0005737">
    <property type="term" value="C:cytoplasm"/>
    <property type="evidence" value="ECO:0007669"/>
    <property type="project" value="UniProtKB-SubCell"/>
</dbReference>
<feature type="domain" description="Mur ligase central" evidence="8">
    <location>
        <begin position="147"/>
        <end position="261"/>
    </location>
</feature>
<keyword evidence="5 7" id="KW-0547">Nucleotide-binding</keyword>
<dbReference type="Gene3D" id="3.40.1190.10">
    <property type="entry name" value="Mur-like, catalytic domain"/>
    <property type="match status" value="1"/>
</dbReference>
<dbReference type="PANTHER" id="PTHR43692">
    <property type="entry name" value="UDP-N-ACETYLMURAMOYLALANINE--D-GLUTAMATE LIGASE"/>
    <property type="match status" value="1"/>
</dbReference>
<evidence type="ECO:0000313" key="10">
    <source>
        <dbReference type="Proteomes" id="UP000621454"/>
    </source>
</evidence>
<comment type="similarity">
    <text evidence="7">Belongs to the MurCDEF family.</text>
</comment>